<evidence type="ECO:0000313" key="7">
    <source>
        <dbReference type="EMBL" id="KRX88101.1"/>
    </source>
</evidence>
<comment type="caution">
    <text evidence="7">The sequence shown here is derived from an EMBL/GenBank/DDBJ whole genome shotgun (WGS) entry which is preliminary data.</text>
</comment>
<keyword evidence="3" id="KW-0560">Oxidoreductase</keyword>
<dbReference type="CDD" id="cd02000">
    <property type="entry name" value="TPP_E1_PDC_ADC_BCADC"/>
    <property type="match status" value="1"/>
</dbReference>
<keyword evidence="5" id="KW-0175">Coiled coil</keyword>
<dbReference type="STRING" id="6337.A0A0V0XJT7"/>
<dbReference type="GO" id="GO:0004739">
    <property type="term" value="F:pyruvate dehydrogenase (acetyl-transferring) activity"/>
    <property type="evidence" value="ECO:0007669"/>
    <property type="project" value="TreeGrafter"/>
</dbReference>
<evidence type="ECO:0000256" key="2">
    <source>
        <dbReference type="ARBA" id="ARBA00022946"/>
    </source>
</evidence>
<evidence type="ECO:0000256" key="4">
    <source>
        <dbReference type="ARBA" id="ARBA00023052"/>
    </source>
</evidence>
<feature type="domain" description="Dehydrogenase E1 component" evidence="6">
    <location>
        <begin position="2"/>
        <end position="201"/>
    </location>
</feature>
<dbReference type="SUPFAM" id="SSF52518">
    <property type="entry name" value="Thiamin diphosphate-binding fold (THDP-binding)"/>
    <property type="match status" value="1"/>
</dbReference>
<dbReference type="GO" id="GO:0006086">
    <property type="term" value="P:pyruvate decarboxylation to acetyl-CoA"/>
    <property type="evidence" value="ECO:0007669"/>
    <property type="project" value="TreeGrafter"/>
</dbReference>
<keyword evidence="2" id="KW-0809">Transit peptide</keyword>
<dbReference type="InterPro" id="IPR029061">
    <property type="entry name" value="THDP-binding"/>
</dbReference>
<dbReference type="InterPro" id="IPR050642">
    <property type="entry name" value="PDH_E1_Alpha_Subunit"/>
</dbReference>
<evidence type="ECO:0000313" key="8">
    <source>
        <dbReference type="Proteomes" id="UP000054815"/>
    </source>
</evidence>
<feature type="coiled-coil region" evidence="5">
    <location>
        <begin position="161"/>
        <end position="192"/>
    </location>
</feature>
<name>A0A0V0XJT7_TRIPS</name>
<dbReference type="EMBL" id="JYDU01000251">
    <property type="protein sequence ID" value="KRX88101.1"/>
    <property type="molecule type" value="Genomic_DNA"/>
</dbReference>
<keyword evidence="4" id="KW-0786">Thiamine pyrophosphate</keyword>
<dbReference type="Pfam" id="PF00676">
    <property type="entry name" value="E1_dh"/>
    <property type="match status" value="1"/>
</dbReference>
<organism evidence="7 8">
    <name type="scientific">Trichinella pseudospiralis</name>
    <name type="common">Parasitic roundworm</name>
    <dbReference type="NCBI Taxonomy" id="6337"/>
    <lineage>
        <taxon>Eukaryota</taxon>
        <taxon>Metazoa</taxon>
        <taxon>Ecdysozoa</taxon>
        <taxon>Nematoda</taxon>
        <taxon>Enoplea</taxon>
        <taxon>Dorylaimia</taxon>
        <taxon>Trichinellida</taxon>
        <taxon>Trichinellidae</taxon>
        <taxon>Trichinella</taxon>
    </lineage>
</organism>
<reference evidence="7 8" key="1">
    <citation type="submission" date="2015-01" db="EMBL/GenBank/DDBJ databases">
        <title>Evolution of Trichinella species and genotypes.</title>
        <authorList>
            <person name="Korhonen P.K."/>
            <person name="Edoardo P."/>
            <person name="Giuseppe L.R."/>
            <person name="Gasser R.B."/>
        </authorList>
    </citation>
    <scope>NUCLEOTIDE SEQUENCE [LARGE SCALE GENOMIC DNA]</scope>
    <source>
        <strain evidence="7">ISS141</strain>
    </source>
</reference>
<accession>A0A0V0XJT7</accession>
<dbReference type="AlphaFoldDB" id="A0A0V0XJT7"/>
<gene>
    <name evidence="7" type="primary">T05H10.6</name>
    <name evidence="7" type="ORF">T4E_5532</name>
</gene>
<dbReference type="PANTHER" id="PTHR11516">
    <property type="entry name" value="PYRUVATE DEHYDROGENASE E1 COMPONENT, ALPHA SUBUNIT BACTERIAL AND ORGANELLAR"/>
    <property type="match status" value="1"/>
</dbReference>
<dbReference type="InterPro" id="IPR001017">
    <property type="entry name" value="DH_E1"/>
</dbReference>
<dbReference type="Proteomes" id="UP000054815">
    <property type="component" value="Unassembled WGS sequence"/>
</dbReference>
<evidence type="ECO:0000256" key="5">
    <source>
        <dbReference type="SAM" id="Coils"/>
    </source>
</evidence>
<evidence type="ECO:0000259" key="6">
    <source>
        <dbReference type="Pfam" id="PF00676"/>
    </source>
</evidence>
<protein>
    <submittedName>
        <fullName evidence="7">Putative pyruvate dehydrogenase E1 component subunit alpha, mitochondrial</fullName>
    </submittedName>
</protein>
<evidence type="ECO:0000256" key="3">
    <source>
        <dbReference type="ARBA" id="ARBA00023002"/>
    </source>
</evidence>
<dbReference type="Gene3D" id="3.40.50.970">
    <property type="match status" value="1"/>
</dbReference>
<comment type="cofactor">
    <cofactor evidence="1">
        <name>thiamine diphosphate</name>
        <dbReference type="ChEBI" id="CHEBI:58937"/>
    </cofactor>
</comment>
<evidence type="ECO:0000256" key="1">
    <source>
        <dbReference type="ARBA" id="ARBA00001964"/>
    </source>
</evidence>
<keyword evidence="7" id="KW-0670">Pyruvate</keyword>
<proteinExistence type="predicted"/>
<sequence length="240" mass="26964">MTDHNCTGLQIPLGTGIAFAYKYRDEKRVSFCLYGDGASNQGQLYESLNMAKLWHLPCVFICENNGYGMGTSVERSSASTEYYTRGDYVPGLWVNAMDVLAVRQATKWVGEYCRAGNGPVVLEMATYRYFGHSMSDPGTSYRTREEIQKVRKLRDPITSFREKILSANLATEEELKNVEKQVRKEVEKALADALQDPEPPLELLYTDVYKETPDLVLRGTSADVVVPVPNNLTVDILKAQ</sequence>
<dbReference type="PANTHER" id="PTHR11516:SF60">
    <property type="entry name" value="PYRUVATE DEHYDROGENASE E1 COMPONENT SUBUNIT ALPHA"/>
    <property type="match status" value="1"/>
</dbReference>